<feature type="transmembrane region" description="Helical" evidence="7">
    <location>
        <begin position="108"/>
        <end position="132"/>
    </location>
</feature>
<dbReference type="EMBL" id="JBJQND010000008">
    <property type="protein sequence ID" value="KAL3869773.1"/>
    <property type="molecule type" value="Genomic_DNA"/>
</dbReference>
<evidence type="ECO:0000256" key="7">
    <source>
        <dbReference type="SAM" id="Phobius"/>
    </source>
</evidence>
<dbReference type="AlphaFoldDB" id="A0ABD3WAK1"/>
<accession>A0ABD3WAK1</accession>
<evidence type="ECO:0000256" key="4">
    <source>
        <dbReference type="ARBA" id="ARBA00022989"/>
    </source>
</evidence>
<comment type="subcellular location">
    <subcellularLocation>
        <location evidence="1">Membrane</location>
        <topology evidence="1">Multi-pass membrane protein</topology>
    </subcellularLocation>
</comment>
<evidence type="ECO:0000256" key="3">
    <source>
        <dbReference type="ARBA" id="ARBA00022692"/>
    </source>
</evidence>
<sequence>MPVYITHAHITLGESRDEKRQAARARLRSQVGETYNYTCNDVYRTPYICRSCLATTIGMLILLGGGFVTLVGFRPGFFKDVTSQNISSSSNVSVTTEGMPVDANELNFLTYIGPVLMGIGFFLVMMSVVLFCEIKDRFTTTIGPSTRNKNITKNELYDKLIEEFRKNYFRGIEVPIRRRSSRKKVFPFTGNINHTELKIDNRESSLTTISPEFVNKKRRLPRRTYSERSPTLHAKRIRKERLLEPDSWMKTVSLPNIGNRSESYEMQSIFVAGGVPSKRNSVSHGSSVPKCEKLETNGSKEPVGLDNPAFKGSPTERRKLLLKSPTRSTDNSHSDPGSPQATVMVHTAYIHNEDSASLSVSIPLDGSVFPDVSCSNSTLPESVFEHDSCIGLEKDIHIKCESTNKHIVKNINGASLSRDLHEINICMCKTESEVTDSQSKSFSTCTTDASLSLSWESFPNESLGNKTLASGGPHSCLYQSVNEGDDWEPRTNVQTYRPLVKSLSLSSTREYVSSFGCDSDSFCSKRGDIGLFRSESCLDKVGYYSVVAIEGGTLSIDSIELSDNIMKNFEMAEMAYV</sequence>
<keyword evidence="3 7" id="KW-0812">Transmembrane</keyword>
<keyword evidence="9" id="KW-1185">Reference proteome</keyword>
<dbReference type="GO" id="GO:0016020">
    <property type="term" value="C:membrane"/>
    <property type="evidence" value="ECO:0007669"/>
    <property type="project" value="UniProtKB-SubCell"/>
</dbReference>
<evidence type="ECO:0000256" key="5">
    <source>
        <dbReference type="ARBA" id="ARBA00023136"/>
    </source>
</evidence>
<comment type="caution">
    <text evidence="8">The sequence shown here is derived from an EMBL/GenBank/DDBJ whole genome shotgun (WGS) entry which is preliminary data.</text>
</comment>
<feature type="transmembrane region" description="Helical" evidence="7">
    <location>
        <begin position="52"/>
        <end position="73"/>
    </location>
</feature>
<gene>
    <name evidence="8" type="ORF">ACJMK2_042410</name>
</gene>
<evidence type="ECO:0000256" key="2">
    <source>
        <dbReference type="ARBA" id="ARBA00005308"/>
    </source>
</evidence>
<proteinExistence type="inferred from homology"/>
<evidence type="ECO:0000256" key="6">
    <source>
        <dbReference type="SAM" id="MobiDB-lite"/>
    </source>
</evidence>
<name>A0ABD3WAK1_SINWO</name>
<dbReference type="InterPro" id="IPR018787">
    <property type="entry name" value="DUF2371_TMEM200"/>
</dbReference>
<protein>
    <submittedName>
        <fullName evidence="8">Uncharacterized protein</fullName>
    </submittedName>
</protein>
<dbReference type="Proteomes" id="UP001634394">
    <property type="component" value="Unassembled WGS sequence"/>
</dbReference>
<keyword evidence="4 7" id="KW-1133">Transmembrane helix</keyword>
<evidence type="ECO:0000313" key="8">
    <source>
        <dbReference type="EMBL" id="KAL3869773.1"/>
    </source>
</evidence>
<feature type="region of interest" description="Disordered" evidence="6">
    <location>
        <begin position="276"/>
        <end position="317"/>
    </location>
</feature>
<evidence type="ECO:0000313" key="9">
    <source>
        <dbReference type="Proteomes" id="UP001634394"/>
    </source>
</evidence>
<evidence type="ECO:0000256" key="1">
    <source>
        <dbReference type="ARBA" id="ARBA00004141"/>
    </source>
</evidence>
<comment type="similarity">
    <text evidence="2">Belongs to the TMEM200 family.</text>
</comment>
<organism evidence="8 9">
    <name type="scientific">Sinanodonta woodiana</name>
    <name type="common">Chinese pond mussel</name>
    <name type="synonym">Anodonta woodiana</name>
    <dbReference type="NCBI Taxonomy" id="1069815"/>
    <lineage>
        <taxon>Eukaryota</taxon>
        <taxon>Metazoa</taxon>
        <taxon>Spiralia</taxon>
        <taxon>Lophotrochozoa</taxon>
        <taxon>Mollusca</taxon>
        <taxon>Bivalvia</taxon>
        <taxon>Autobranchia</taxon>
        <taxon>Heteroconchia</taxon>
        <taxon>Palaeoheterodonta</taxon>
        <taxon>Unionida</taxon>
        <taxon>Unionoidea</taxon>
        <taxon>Unionidae</taxon>
        <taxon>Unioninae</taxon>
        <taxon>Sinanodonta</taxon>
    </lineage>
</organism>
<reference evidence="8 9" key="1">
    <citation type="submission" date="2024-11" db="EMBL/GenBank/DDBJ databases">
        <title>Chromosome-level genome assembly of the freshwater bivalve Anodonta woodiana.</title>
        <authorList>
            <person name="Chen X."/>
        </authorList>
    </citation>
    <scope>NUCLEOTIDE SEQUENCE [LARGE SCALE GENOMIC DNA]</scope>
    <source>
        <strain evidence="8">MN2024</strain>
        <tissue evidence="8">Gills</tissue>
    </source>
</reference>
<dbReference type="PANTHER" id="PTHR31815:SF1">
    <property type="entry name" value="TRANSMEMBRANE PROTEIN 200C"/>
    <property type="match status" value="1"/>
</dbReference>
<dbReference type="PANTHER" id="PTHR31815">
    <property type="entry name" value="AGAP005329-PA"/>
    <property type="match status" value="1"/>
</dbReference>
<keyword evidence="5 7" id="KW-0472">Membrane</keyword>